<dbReference type="InterPro" id="IPR053772">
    <property type="entry name" value="At1g61320/At1g61330-like"/>
</dbReference>
<name>A0A9R0XB24_TRITD</name>
<dbReference type="Pfam" id="PF23622">
    <property type="entry name" value="LRR_At1g61320_AtMIF1"/>
    <property type="match status" value="1"/>
</dbReference>
<gene>
    <name evidence="2" type="ORF">TRITD_5Bv1G142640</name>
</gene>
<dbReference type="Proteomes" id="UP000324705">
    <property type="component" value="Chromosome 5B"/>
</dbReference>
<dbReference type="InterPro" id="IPR055357">
    <property type="entry name" value="LRR_At1g61320_AtMIF1"/>
</dbReference>
<dbReference type="PANTHER" id="PTHR34145:SF38">
    <property type="entry name" value="EXPRESSED PROTEIN"/>
    <property type="match status" value="1"/>
</dbReference>
<reference evidence="2 3" key="1">
    <citation type="submission" date="2017-09" db="EMBL/GenBank/DDBJ databases">
        <authorList>
            <consortium name="International Durum Wheat Genome Sequencing Consortium (IDWGSC)"/>
            <person name="Milanesi L."/>
        </authorList>
    </citation>
    <scope>NUCLEOTIDE SEQUENCE [LARGE SCALE GENOMIC DNA]</scope>
    <source>
        <strain evidence="3">cv. Svevo</strain>
    </source>
</reference>
<organism evidence="2 3">
    <name type="scientific">Triticum turgidum subsp. durum</name>
    <name type="common">Durum wheat</name>
    <name type="synonym">Triticum durum</name>
    <dbReference type="NCBI Taxonomy" id="4567"/>
    <lineage>
        <taxon>Eukaryota</taxon>
        <taxon>Viridiplantae</taxon>
        <taxon>Streptophyta</taxon>
        <taxon>Embryophyta</taxon>
        <taxon>Tracheophyta</taxon>
        <taxon>Spermatophyta</taxon>
        <taxon>Magnoliopsida</taxon>
        <taxon>Liliopsida</taxon>
        <taxon>Poales</taxon>
        <taxon>Poaceae</taxon>
        <taxon>BOP clade</taxon>
        <taxon>Pooideae</taxon>
        <taxon>Triticodae</taxon>
        <taxon>Triticeae</taxon>
        <taxon>Triticinae</taxon>
        <taxon>Triticum</taxon>
    </lineage>
</organism>
<evidence type="ECO:0000313" key="2">
    <source>
        <dbReference type="EMBL" id="VAI33364.1"/>
    </source>
</evidence>
<keyword evidence="3" id="KW-1185">Reference proteome</keyword>
<proteinExistence type="predicted"/>
<evidence type="ECO:0000259" key="1">
    <source>
        <dbReference type="Pfam" id="PF23622"/>
    </source>
</evidence>
<dbReference type="PANTHER" id="PTHR34145">
    <property type="entry name" value="OS02G0105600 PROTEIN"/>
    <property type="match status" value="1"/>
</dbReference>
<dbReference type="Gramene" id="TRITD5Bv1G142640.1">
    <property type="protein sequence ID" value="TRITD5Bv1G142640.1"/>
    <property type="gene ID" value="TRITD5Bv1G142640"/>
</dbReference>
<evidence type="ECO:0000313" key="3">
    <source>
        <dbReference type="Proteomes" id="UP000324705"/>
    </source>
</evidence>
<accession>A0A9R0XB24</accession>
<dbReference type="AlphaFoldDB" id="A0A9R0XB24"/>
<dbReference type="EMBL" id="LT934120">
    <property type="protein sequence ID" value="VAI33364.1"/>
    <property type="molecule type" value="Genomic_DNA"/>
</dbReference>
<feature type="domain" description="At1g61320/AtMIF1 LRR" evidence="1">
    <location>
        <begin position="11"/>
        <end position="118"/>
    </location>
</feature>
<sequence>MNCVNRGYGRIHRDVSHLARGQEFRHDSLKNVTIYSFYSAKSMIELTCCMLKHTASLECLTLDTTYGYSRCSSCRSGRCFPMDTRDVLQAKKALVAIRRYIKPEVPCNVNLIVVEPCSSCHVSDN</sequence>
<protein>
    <recommendedName>
        <fullName evidence="1">At1g61320/AtMIF1 LRR domain-containing protein</fullName>
    </recommendedName>
</protein>